<gene>
    <name evidence="2" type="ORF">TIFTF001_032686</name>
</gene>
<feature type="region of interest" description="Disordered" evidence="1">
    <location>
        <begin position="771"/>
        <end position="808"/>
    </location>
</feature>
<feature type="compositionally biased region" description="Polar residues" evidence="1">
    <location>
        <begin position="113"/>
        <end position="135"/>
    </location>
</feature>
<feature type="compositionally biased region" description="Basic and acidic residues" evidence="1">
    <location>
        <begin position="136"/>
        <end position="157"/>
    </location>
</feature>
<evidence type="ECO:0000313" key="3">
    <source>
        <dbReference type="Proteomes" id="UP001187192"/>
    </source>
</evidence>
<dbReference type="Pfam" id="PF05097">
    <property type="entry name" value="DUF688"/>
    <property type="match status" value="1"/>
</dbReference>
<feature type="region of interest" description="Disordered" evidence="1">
    <location>
        <begin position="1"/>
        <end position="167"/>
    </location>
</feature>
<dbReference type="AlphaFoldDB" id="A0AA88DXM2"/>
<dbReference type="PANTHER" id="PTHR33671:SF2">
    <property type="entry name" value="N-METHYLTRANSFERASE, PUTATIVE (DUF688)-RELATED"/>
    <property type="match status" value="1"/>
</dbReference>
<dbReference type="PANTHER" id="PTHR33671">
    <property type="entry name" value="N-METHYLTRANSFERASE, PUTATIVE (DUF688)-RELATED"/>
    <property type="match status" value="1"/>
</dbReference>
<proteinExistence type="predicted"/>
<evidence type="ECO:0000313" key="2">
    <source>
        <dbReference type="EMBL" id="GMN63608.1"/>
    </source>
</evidence>
<organism evidence="2 3">
    <name type="scientific">Ficus carica</name>
    <name type="common">Common fig</name>
    <dbReference type="NCBI Taxonomy" id="3494"/>
    <lineage>
        <taxon>Eukaryota</taxon>
        <taxon>Viridiplantae</taxon>
        <taxon>Streptophyta</taxon>
        <taxon>Embryophyta</taxon>
        <taxon>Tracheophyta</taxon>
        <taxon>Spermatophyta</taxon>
        <taxon>Magnoliopsida</taxon>
        <taxon>eudicotyledons</taxon>
        <taxon>Gunneridae</taxon>
        <taxon>Pentapetalae</taxon>
        <taxon>rosids</taxon>
        <taxon>fabids</taxon>
        <taxon>Rosales</taxon>
        <taxon>Moraceae</taxon>
        <taxon>Ficeae</taxon>
        <taxon>Ficus</taxon>
    </lineage>
</organism>
<feature type="compositionally biased region" description="Basic and acidic residues" evidence="1">
    <location>
        <begin position="32"/>
        <end position="43"/>
    </location>
</feature>
<accession>A0AA88DXM2</accession>
<dbReference type="InterPro" id="IPR007789">
    <property type="entry name" value="DUF688"/>
</dbReference>
<feature type="compositionally biased region" description="Basic and acidic residues" evidence="1">
    <location>
        <begin position="74"/>
        <end position="85"/>
    </location>
</feature>
<feature type="compositionally biased region" description="Basic and acidic residues" evidence="1">
    <location>
        <begin position="1"/>
        <end position="12"/>
    </location>
</feature>
<name>A0AA88DXM2_FICCA</name>
<sequence>MMLKNLMEDKQLDFNQPLLSVRRFSSPAAPPEADKKRKTDKPLPKLPPLPVYKSELKSGPIRNPGTVPFVWERTPGKPKDEEKSRPQAPVQPPIAPKLPPGRRLNVRQEVSDKGSNGTNATQSQTRSILSSSRDASNLDKRSTTEDKISKQGTEEKSSSVSEDGDEAYQDALDTLSRSESFFLNCSVSGVSGLDGLNVKPSGTFSTDPQTRDFMMGRFLPAAKAMASETLQHAPRKPQVVREQPRPVSKVVNQNMRHPVNQYKSNGLPPYAQELGAELSEDESEYYEGSDMLSAKVCGLFPRFCLNSSFCLLNPVPGMKMPRQFPVSSVRRVQANSSPASSCSETKMEHAENFVYGQRSTVREQKTRLNESKIELKHISNEIEEKSYSWKLDQSTLYGHQQGNGLSSYHSGYSQSKLPEQKGFLGVPEKKKNSMGRGFDINKSRRGNFQEFLNNEGTKWEVGSRSPVVEKTLYVDSVHTVKSPSPDSSSSDMKCFTDCRGNDVEIPEKSNDMEDARSVDSSLKDIKHLSVVDEKETASLKSLESVDPSFLPCFGKSTIEKQMVMTHDSLALMSSKGDDQENLVLESQRFKKSCDQEKFHDLTRDSITSTGSKISVNKIDLKNRQHLGLDDQESCHGQLKMTDGRKIDPEIEQLMKSGSKESSLALVQSSATKVANDRMIDLESQRLGNLGNQESSQGSNLQMPLALLLPKSPSESWLKRTLPTVSARNLSSWSSLAARIGSSSPMASPLDPKWETIVKTSIVQHGRLRFSERRHHIGHPQATQTPTPLPPPPPALSPPPPLRHVQEQT</sequence>
<feature type="compositionally biased region" description="Pro residues" evidence="1">
    <location>
        <begin position="89"/>
        <end position="99"/>
    </location>
</feature>
<evidence type="ECO:0008006" key="4">
    <source>
        <dbReference type="Google" id="ProtNLM"/>
    </source>
</evidence>
<reference evidence="2" key="1">
    <citation type="submission" date="2023-07" db="EMBL/GenBank/DDBJ databases">
        <title>draft genome sequence of fig (Ficus carica).</title>
        <authorList>
            <person name="Takahashi T."/>
            <person name="Nishimura K."/>
        </authorList>
    </citation>
    <scope>NUCLEOTIDE SEQUENCE</scope>
</reference>
<comment type="caution">
    <text evidence="2">The sequence shown here is derived from an EMBL/GenBank/DDBJ whole genome shotgun (WGS) entry which is preliminary data.</text>
</comment>
<protein>
    <recommendedName>
        <fullName evidence="4">DUF688 domain-containing protein</fullName>
    </recommendedName>
</protein>
<keyword evidence="3" id="KW-1185">Reference proteome</keyword>
<dbReference type="EMBL" id="BTGU01000154">
    <property type="protein sequence ID" value="GMN63608.1"/>
    <property type="molecule type" value="Genomic_DNA"/>
</dbReference>
<evidence type="ECO:0000256" key="1">
    <source>
        <dbReference type="SAM" id="MobiDB-lite"/>
    </source>
</evidence>
<feature type="compositionally biased region" description="Pro residues" evidence="1">
    <location>
        <begin position="786"/>
        <end position="801"/>
    </location>
</feature>
<dbReference type="Proteomes" id="UP001187192">
    <property type="component" value="Unassembled WGS sequence"/>
</dbReference>